<gene>
    <name evidence="1" type="ORF">M8523_30570</name>
</gene>
<evidence type="ECO:0000313" key="2">
    <source>
        <dbReference type="Proteomes" id="UP001165667"/>
    </source>
</evidence>
<dbReference type="Proteomes" id="UP001165667">
    <property type="component" value="Unassembled WGS sequence"/>
</dbReference>
<accession>A0AA41Z141</accession>
<dbReference type="EMBL" id="JAMOIM010000045">
    <property type="protein sequence ID" value="MCW6512269.1"/>
    <property type="molecule type" value="Genomic_DNA"/>
</dbReference>
<protein>
    <submittedName>
        <fullName evidence="1">Uncharacterized protein</fullName>
    </submittedName>
</protein>
<organism evidence="1 2">
    <name type="scientific">Lichenifustis flavocetrariae</name>
    <dbReference type="NCBI Taxonomy" id="2949735"/>
    <lineage>
        <taxon>Bacteria</taxon>
        <taxon>Pseudomonadati</taxon>
        <taxon>Pseudomonadota</taxon>
        <taxon>Alphaproteobacteria</taxon>
        <taxon>Hyphomicrobiales</taxon>
        <taxon>Lichenihabitantaceae</taxon>
        <taxon>Lichenifustis</taxon>
    </lineage>
</organism>
<reference evidence="1" key="1">
    <citation type="submission" date="2022-05" db="EMBL/GenBank/DDBJ databases">
        <authorList>
            <person name="Pankratov T."/>
        </authorList>
    </citation>
    <scope>NUCLEOTIDE SEQUENCE</scope>
    <source>
        <strain evidence="1">BP6-180914</strain>
    </source>
</reference>
<name>A0AA41Z141_9HYPH</name>
<evidence type="ECO:0000313" key="1">
    <source>
        <dbReference type="EMBL" id="MCW6512269.1"/>
    </source>
</evidence>
<keyword evidence="2" id="KW-1185">Reference proteome</keyword>
<sequence>MNEQSNPSQFKSFGAQPPGPSGLRHLAPWVKVIAGGGVAAAVTFYALQVGLPDGWRPSSVAGDAAGDTVRHEIEAMKEAKIDMERRIADATAQANAKAQADLIAIQVAANERTADLAGETDMATLADVACIGARIVSSLTQPQGWGRNASDDFYYAAQKTGAATCGMGNALRQDITRSQLDVIRQAAAERGAPMNDGAVRTVSTPIAPTASPSPIPTVAHRVLTVEEHRQLKAYAERQSNAVLQQFVEGIDTVHYGLTPEWYDRVADYRDAHPET</sequence>
<comment type="caution">
    <text evidence="1">The sequence shown here is derived from an EMBL/GenBank/DDBJ whole genome shotgun (WGS) entry which is preliminary data.</text>
</comment>
<dbReference type="RefSeq" id="WP_282588645.1">
    <property type="nucleotide sequence ID" value="NZ_JAMOIM010000045.1"/>
</dbReference>
<proteinExistence type="predicted"/>
<dbReference type="AlphaFoldDB" id="A0AA41Z141"/>